<evidence type="ECO:0000313" key="2">
    <source>
        <dbReference type="Proteomes" id="UP000314294"/>
    </source>
</evidence>
<protein>
    <submittedName>
        <fullName evidence="1">Uncharacterized protein</fullName>
    </submittedName>
</protein>
<sequence>MSGSRELVVLLWSPGLPTHDTRAERSEQTRVALTFWGAQGTGGGGDGSVRVHVAVAELQEAVCPFVAVALTVYAVAHAIGLQAREEELEPQTRLLLWTEGAQGAEEERREGE</sequence>
<name>A0A4Z2HQB7_9TELE</name>
<dbReference type="AlphaFoldDB" id="A0A4Z2HQB7"/>
<keyword evidence="2" id="KW-1185">Reference proteome</keyword>
<reference evidence="1 2" key="1">
    <citation type="submission" date="2019-03" db="EMBL/GenBank/DDBJ databases">
        <title>First draft genome of Liparis tanakae, snailfish: a comprehensive survey of snailfish specific genes.</title>
        <authorList>
            <person name="Kim W."/>
            <person name="Song I."/>
            <person name="Jeong J.-H."/>
            <person name="Kim D."/>
            <person name="Kim S."/>
            <person name="Ryu S."/>
            <person name="Song J.Y."/>
            <person name="Lee S.K."/>
        </authorList>
    </citation>
    <scope>NUCLEOTIDE SEQUENCE [LARGE SCALE GENOMIC DNA]</scope>
    <source>
        <tissue evidence="1">Muscle</tissue>
    </source>
</reference>
<organism evidence="1 2">
    <name type="scientific">Liparis tanakae</name>
    <name type="common">Tanaka's snailfish</name>
    <dbReference type="NCBI Taxonomy" id="230148"/>
    <lineage>
        <taxon>Eukaryota</taxon>
        <taxon>Metazoa</taxon>
        <taxon>Chordata</taxon>
        <taxon>Craniata</taxon>
        <taxon>Vertebrata</taxon>
        <taxon>Euteleostomi</taxon>
        <taxon>Actinopterygii</taxon>
        <taxon>Neopterygii</taxon>
        <taxon>Teleostei</taxon>
        <taxon>Neoteleostei</taxon>
        <taxon>Acanthomorphata</taxon>
        <taxon>Eupercaria</taxon>
        <taxon>Perciformes</taxon>
        <taxon>Cottioidei</taxon>
        <taxon>Cottales</taxon>
        <taxon>Liparidae</taxon>
        <taxon>Liparis</taxon>
    </lineage>
</organism>
<dbReference type="Proteomes" id="UP000314294">
    <property type="component" value="Unassembled WGS sequence"/>
</dbReference>
<evidence type="ECO:0000313" key="1">
    <source>
        <dbReference type="EMBL" id="TNN67820.1"/>
    </source>
</evidence>
<comment type="caution">
    <text evidence="1">The sequence shown here is derived from an EMBL/GenBank/DDBJ whole genome shotgun (WGS) entry which is preliminary data.</text>
</comment>
<gene>
    <name evidence="1" type="ORF">EYF80_021974</name>
</gene>
<accession>A0A4Z2HQB7</accession>
<proteinExistence type="predicted"/>
<dbReference type="EMBL" id="SRLO01000198">
    <property type="protein sequence ID" value="TNN67820.1"/>
    <property type="molecule type" value="Genomic_DNA"/>
</dbReference>